<evidence type="ECO:0000313" key="2">
    <source>
        <dbReference type="Proteomes" id="UP000002487"/>
    </source>
</evidence>
<keyword evidence="2" id="KW-1185">Reference proteome</keyword>
<dbReference type="KEGG" id="mac:MA_3364"/>
<dbReference type="AlphaFoldDB" id="Q8TKN7"/>
<dbReference type="HOGENOM" id="CLU_2597721_0_0_2"/>
<sequence length="81" mass="9127">MLTGVTSTSVSADAGTGKVAEKISSTASKARIENGLKFRVPGIIVNYFIHIRYKEFALKSFSQRMCFLEKFCYRFAFFSIL</sequence>
<name>Q8TKN7_METAC</name>
<evidence type="ECO:0000313" key="1">
    <source>
        <dbReference type="EMBL" id="AAM06733.1"/>
    </source>
</evidence>
<organism evidence="1 2">
    <name type="scientific">Methanosarcina acetivorans (strain ATCC 35395 / DSM 2834 / JCM 12185 / C2A)</name>
    <dbReference type="NCBI Taxonomy" id="188937"/>
    <lineage>
        <taxon>Archaea</taxon>
        <taxon>Methanobacteriati</taxon>
        <taxon>Methanobacteriota</taxon>
        <taxon>Stenosarchaea group</taxon>
        <taxon>Methanomicrobia</taxon>
        <taxon>Methanosarcinales</taxon>
        <taxon>Methanosarcinaceae</taxon>
        <taxon>Methanosarcina</taxon>
    </lineage>
</organism>
<gene>
    <name evidence="1" type="ordered locus">MA_3364</name>
</gene>
<dbReference type="EMBL" id="AE010299">
    <property type="protein sequence ID" value="AAM06733.1"/>
    <property type="molecule type" value="Genomic_DNA"/>
</dbReference>
<dbReference type="Proteomes" id="UP000002487">
    <property type="component" value="Chromosome"/>
</dbReference>
<proteinExistence type="predicted"/>
<protein>
    <submittedName>
        <fullName evidence="1">Uncharacterized protein</fullName>
    </submittedName>
</protein>
<reference evidence="1 2" key="1">
    <citation type="journal article" date="2002" name="Genome Res.">
        <title>The genome of Methanosarcina acetivorans reveals extensive metabolic and physiological diversity.</title>
        <authorList>
            <person name="Galagan J.E."/>
            <person name="Nusbaum C."/>
            <person name="Roy A."/>
            <person name="Endrizzi M.G."/>
            <person name="Macdonald P."/>
            <person name="FitzHugh W."/>
            <person name="Calvo S."/>
            <person name="Engels R."/>
            <person name="Smirnov S."/>
            <person name="Atnoor D."/>
            <person name="Brown A."/>
            <person name="Allen N."/>
            <person name="Naylor J."/>
            <person name="Stange-Thomann N."/>
            <person name="DeArellano K."/>
            <person name="Johnson R."/>
            <person name="Linton L."/>
            <person name="McEwan P."/>
            <person name="McKernan K."/>
            <person name="Talamas J."/>
            <person name="Tirrell A."/>
            <person name="Ye W."/>
            <person name="Zimmer A."/>
            <person name="Barber R.D."/>
            <person name="Cann I."/>
            <person name="Graham D.E."/>
            <person name="Grahame D.A."/>
            <person name="Guss A."/>
            <person name="Hedderich R."/>
            <person name="Ingram-Smith C."/>
            <person name="Kuettner C.H."/>
            <person name="Krzycki J.A."/>
            <person name="Leigh J.A."/>
            <person name="Li W."/>
            <person name="Liu J."/>
            <person name="Mukhopadhyay B."/>
            <person name="Reeve J.N."/>
            <person name="Smith K."/>
            <person name="Springer T.A."/>
            <person name="Umayam L.A."/>
            <person name="White O."/>
            <person name="White R.H."/>
            <person name="de Macario E.C."/>
            <person name="Ferry J.G."/>
            <person name="Jarrell K.F."/>
            <person name="Jing H."/>
            <person name="Macario A.J.L."/>
            <person name="Paulsen I."/>
            <person name="Pritchett M."/>
            <person name="Sowers K.R."/>
            <person name="Swanson R.V."/>
            <person name="Zinder S.H."/>
            <person name="Lander E."/>
            <person name="Metcalf W.W."/>
            <person name="Birren B."/>
        </authorList>
    </citation>
    <scope>NUCLEOTIDE SEQUENCE [LARGE SCALE GENOMIC DNA]</scope>
    <source>
        <strain evidence="2">ATCC 35395 / DSM 2834 / JCM 12185 / C2A</strain>
    </source>
</reference>
<dbReference type="InParanoid" id="Q8TKN7"/>
<dbReference type="EnsemblBacteria" id="AAM06733">
    <property type="protein sequence ID" value="AAM06733"/>
    <property type="gene ID" value="MA_3364"/>
</dbReference>
<accession>Q8TKN7</accession>